<comment type="caution">
    <text evidence="1">The sequence shown here is derived from an EMBL/GenBank/DDBJ whole genome shotgun (WGS) entry which is preliminary data.</text>
</comment>
<evidence type="ECO:0000313" key="2">
    <source>
        <dbReference type="Proteomes" id="UP000218238"/>
    </source>
</evidence>
<gene>
    <name evidence="1" type="ORF">CK510_22265</name>
</gene>
<sequence>MHIITRSRLVEFWDKYSGAETSLRTWYKLTSLAQWQNFVELREAFPSADQVGNLTVFNIGGNKYRLIVLVDYKYQKVFIRDVLTHAEYDKEEWKNDPWYT</sequence>
<evidence type="ECO:0000313" key="1">
    <source>
        <dbReference type="EMBL" id="PAX51896.1"/>
    </source>
</evidence>
<organism evidence="1 2">
    <name type="scientific">Brunnivagina elsteri CCALA 953</name>
    <dbReference type="NCBI Taxonomy" id="987040"/>
    <lineage>
        <taxon>Bacteria</taxon>
        <taxon>Bacillati</taxon>
        <taxon>Cyanobacteriota</taxon>
        <taxon>Cyanophyceae</taxon>
        <taxon>Nostocales</taxon>
        <taxon>Calotrichaceae</taxon>
        <taxon>Brunnivagina</taxon>
    </lineage>
</organism>
<dbReference type="GO" id="GO:0003723">
    <property type="term" value="F:RNA binding"/>
    <property type="evidence" value="ECO:0007669"/>
    <property type="project" value="InterPro"/>
</dbReference>
<dbReference type="GO" id="GO:0110001">
    <property type="term" value="C:toxin-antitoxin complex"/>
    <property type="evidence" value="ECO:0007669"/>
    <property type="project" value="InterPro"/>
</dbReference>
<dbReference type="AlphaFoldDB" id="A0A2A2TE25"/>
<dbReference type="RefSeq" id="WP_095723774.1">
    <property type="nucleotide sequence ID" value="NZ_NTFS01000313.1"/>
</dbReference>
<keyword evidence="2" id="KW-1185">Reference proteome</keyword>
<accession>A0A2A2TE25</accession>
<dbReference type="InterPro" id="IPR018669">
    <property type="entry name" value="Toxin_HigB"/>
</dbReference>
<proteinExistence type="predicted"/>
<dbReference type="GO" id="GO:0004519">
    <property type="term" value="F:endonuclease activity"/>
    <property type="evidence" value="ECO:0007669"/>
    <property type="project" value="InterPro"/>
</dbReference>
<protein>
    <recommendedName>
        <fullName evidence="3">Addiction module toxin RelE</fullName>
    </recommendedName>
</protein>
<dbReference type="Proteomes" id="UP000218238">
    <property type="component" value="Unassembled WGS sequence"/>
</dbReference>
<dbReference type="Pfam" id="PF09907">
    <property type="entry name" value="HigB_toxin"/>
    <property type="match status" value="1"/>
</dbReference>
<name>A0A2A2TE25_9CYAN</name>
<dbReference type="OrthoDB" id="9799912at2"/>
<dbReference type="EMBL" id="NTFS01000313">
    <property type="protein sequence ID" value="PAX51896.1"/>
    <property type="molecule type" value="Genomic_DNA"/>
</dbReference>
<reference evidence="1 2" key="1">
    <citation type="submission" date="2017-08" db="EMBL/GenBank/DDBJ databases">
        <title>Draft genome sequence of filamentous cyanobacterium Calothrix elsteri CCALA 953.</title>
        <authorList>
            <person name="Gagunashvili A.N."/>
            <person name="Elster J."/>
            <person name="Andresson O.S."/>
        </authorList>
    </citation>
    <scope>NUCLEOTIDE SEQUENCE [LARGE SCALE GENOMIC DNA]</scope>
    <source>
        <strain evidence="1 2">CCALA 953</strain>
    </source>
</reference>
<evidence type="ECO:0008006" key="3">
    <source>
        <dbReference type="Google" id="ProtNLM"/>
    </source>
</evidence>